<keyword evidence="5 10" id="KW-0132">Cell division</keyword>
<evidence type="ECO:0000256" key="8">
    <source>
        <dbReference type="ARBA" id="ARBA00023136"/>
    </source>
</evidence>
<keyword evidence="8 10" id="KW-0472">Membrane</keyword>
<dbReference type="Pfam" id="PF02687">
    <property type="entry name" value="FtsX"/>
    <property type="match status" value="1"/>
</dbReference>
<reference evidence="14 15" key="1">
    <citation type="journal article" date="2016" name="Nat. Commun.">
        <title>Thousands of microbial genomes shed light on interconnected biogeochemical processes in an aquifer system.</title>
        <authorList>
            <person name="Anantharaman K."/>
            <person name="Brown C.T."/>
            <person name="Hug L.A."/>
            <person name="Sharon I."/>
            <person name="Castelle C.J."/>
            <person name="Probst A.J."/>
            <person name="Thomas B.C."/>
            <person name="Singh A."/>
            <person name="Wilkins M.J."/>
            <person name="Karaoz U."/>
            <person name="Brodie E.L."/>
            <person name="Williams K.H."/>
            <person name="Hubbard S.S."/>
            <person name="Banfield J.F."/>
        </authorList>
    </citation>
    <scope>NUCLEOTIDE SEQUENCE [LARGE SCALE GENOMIC DNA]</scope>
</reference>
<feature type="transmembrane region" description="Helical" evidence="11">
    <location>
        <begin position="179"/>
        <end position="200"/>
    </location>
</feature>
<dbReference type="InterPro" id="IPR040690">
    <property type="entry name" value="FtsX_ECD"/>
</dbReference>
<dbReference type="EMBL" id="MEZX01000001">
    <property type="protein sequence ID" value="OGD65111.1"/>
    <property type="molecule type" value="Genomic_DNA"/>
</dbReference>
<dbReference type="GO" id="GO:0051301">
    <property type="term" value="P:cell division"/>
    <property type="evidence" value="ECO:0007669"/>
    <property type="project" value="UniProtKB-KW"/>
</dbReference>
<evidence type="ECO:0000259" key="13">
    <source>
        <dbReference type="Pfam" id="PF18075"/>
    </source>
</evidence>
<proteinExistence type="inferred from homology"/>
<evidence type="ECO:0000256" key="2">
    <source>
        <dbReference type="ARBA" id="ARBA00007379"/>
    </source>
</evidence>
<evidence type="ECO:0000313" key="14">
    <source>
        <dbReference type="EMBL" id="OGD65111.1"/>
    </source>
</evidence>
<dbReference type="AlphaFoldDB" id="A0A1F5ECN7"/>
<evidence type="ECO:0000259" key="12">
    <source>
        <dbReference type="Pfam" id="PF02687"/>
    </source>
</evidence>
<comment type="caution">
    <text evidence="14">The sequence shown here is derived from an EMBL/GenBank/DDBJ whole genome shotgun (WGS) entry which is preliminary data.</text>
</comment>
<feature type="transmembrane region" description="Helical" evidence="11">
    <location>
        <begin position="20"/>
        <end position="46"/>
    </location>
</feature>
<dbReference type="Gene3D" id="3.30.70.3040">
    <property type="match status" value="1"/>
</dbReference>
<dbReference type="STRING" id="1797471.A3A71_03440"/>
<dbReference type="Pfam" id="PF18075">
    <property type="entry name" value="FtsX_ECD"/>
    <property type="match status" value="1"/>
</dbReference>
<keyword evidence="4 10" id="KW-1003">Cell membrane</keyword>
<evidence type="ECO:0000256" key="10">
    <source>
        <dbReference type="PIRNR" id="PIRNR003097"/>
    </source>
</evidence>
<sequence length="310" mass="33836">METFGRIIRLGLKNFWRNNWLTLGATLLMTLTLTMVSVSLLVTFVIKDTATLIREKINLTIFFRIDKVPDQKIIALGEKIKTLDGVASVNFTDKTAALAIFHRLPNVNDNIKKQIGTENNYLPRSLEVGSSDVDNLPNLALQIGAIDKGKLICSDCISYKQNKEIVDQLIRGTRALQQIGWMLSLFFGIIAIFNVSNIVRLTVAARSDEIEIMRFVGASNAFIRGPFVVEGIAYGLLGTVLTLLALPALVMAISALGVGGEIGQAFTVLGVDIKGYVLNHLPILLATQLGLGLGLGVIVSLVSIRRYLRA</sequence>
<feature type="domain" description="FtsX extracellular" evidence="13">
    <location>
        <begin position="60"/>
        <end position="146"/>
    </location>
</feature>
<dbReference type="PANTHER" id="PTHR47755">
    <property type="entry name" value="CELL DIVISION PROTEIN FTSX"/>
    <property type="match status" value="1"/>
</dbReference>
<feature type="transmembrane region" description="Helical" evidence="11">
    <location>
        <begin position="280"/>
        <end position="304"/>
    </location>
</feature>
<keyword evidence="9 10" id="KW-0131">Cell cycle</keyword>
<evidence type="ECO:0000256" key="1">
    <source>
        <dbReference type="ARBA" id="ARBA00004651"/>
    </source>
</evidence>
<comment type="subcellular location">
    <subcellularLocation>
        <location evidence="1">Cell membrane</location>
        <topology evidence="1">Multi-pass membrane protein</topology>
    </subcellularLocation>
</comment>
<evidence type="ECO:0000256" key="3">
    <source>
        <dbReference type="ARBA" id="ARBA00021907"/>
    </source>
</evidence>
<evidence type="ECO:0000256" key="9">
    <source>
        <dbReference type="ARBA" id="ARBA00023306"/>
    </source>
</evidence>
<evidence type="ECO:0000313" key="15">
    <source>
        <dbReference type="Proteomes" id="UP000177481"/>
    </source>
</evidence>
<evidence type="ECO:0000256" key="4">
    <source>
        <dbReference type="ARBA" id="ARBA00022475"/>
    </source>
</evidence>
<accession>A0A1F5ECN7</accession>
<dbReference type="PANTHER" id="PTHR47755:SF1">
    <property type="entry name" value="CELL DIVISION PROTEIN FTSX"/>
    <property type="match status" value="1"/>
</dbReference>
<evidence type="ECO:0000256" key="7">
    <source>
        <dbReference type="ARBA" id="ARBA00022989"/>
    </source>
</evidence>
<comment type="similarity">
    <text evidence="2 10">Belongs to the ABC-4 integral membrane protein family. FtsX subfamily.</text>
</comment>
<feature type="transmembrane region" description="Helical" evidence="11">
    <location>
        <begin position="236"/>
        <end position="260"/>
    </location>
</feature>
<dbReference type="InterPro" id="IPR003838">
    <property type="entry name" value="ABC3_permease_C"/>
</dbReference>
<evidence type="ECO:0000256" key="6">
    <source>
        <dbReference type="ARBA" id="ARBA00022692"/>
    </source>
</evidence>
<evidence type="ECO:0000256" key="11">
    <source>
        <dbReference type="SAM" id="Phobius"/>
    </source>
</evidence>
<evidence type="ECO:0000256" key="5">
    <source>
        <dbReference type="ARBA" id="ARBA00022618"/>
    </source>
</evidence>
<name>A0A1F5ECN7_9BACT</name>
<organism evidence="14 15">
    <name type="scientific">Candidatus Berkelbacteria bacterium RIFCSPLOWO2_01_FULL_50_28</name>
    <dbReference type="NCBI Taxonomy" id="1797471"/>
    <lineage>
        <taxon>Bacteria</taxon>
        <taxon>Candidatus Berkelbacteria</taxon>
    </lineage>
</organism>
<keyword evidence="7 11" id="KW-1133">Transmembrane helix</keyword>
<feature type="domain" description="ABC3 transporter permease C-terminal" evidence="12">
    <location>
        <begin position="182"/>
        <end position="309"/>
    </location>
</feature>
<dbReference type="GO" id="GO:0005886">
    <property type="term" value="C:plasma membrane"/>
    <property type="evidence" value="ECO:0007669"/>
    <property type="project" value="UniProtKB-SubCell"/>
</dbReference>
<protein>
    <recommendedName>
        <fullName evidence="3 10">Cell division protein FtsX</fullName>
    </recommendedName>
</protein>
<dbReference type="PIRSF" id="PIRSF003097">
    <property type="entry name" value="FtsX"/>
    <property type="match status" value="1"/>
</dbReference>
<dbReference type="InterPro" id="IPR004513">
    <property type="entry name" value="FtsX"/>
</dbReference>
<gene>
    <name evidence="14" type="ORF">A3A71_03440</name>
</gene>
<dbReference type="Proteomes" id="UP000177481">
    <property type="component" value="Unassembled WGS sequence"/>
</dbReference>
<keyword evidence="6 11" id="KW-0812">Transmembrane</keyword>